<gene>
    <name evidence="1" type="ORF">K7432_006376</name>
</gene>
<evidence type="ECO:0000313" key="2">
    <source>
        <dbReference type="Proteomes" id="UP001479436"/>
    </source>
</evidence>
<sequence>MMEILHTRKSSLPNFGSFHNNIDYVLQRRNSHYHIPNRPESISGLWKSRKTSAPGILEDIFYPGSRNISINSDIQSVGSSHSRRGSITAYSNLDDDAILVECSNPSDLHSCPYLVFSHHLQVFAEGKVYKSDDISERNYFTLYVPIDPRTHHIIEVYQLNDKRILMVIENYWTKCTELYLDTIKNILRLVHSKTPYITLNTQCHFTALNQMKGILALYDAIGSELSIVSYVDASKHPISSISLKPFMARYQMKIRNLLFILGTDELCFVKSSGSFKIFDLSRRSFRT</sequence>
<organism evidence="1 2">
    <name type="scientific">Basidiobolus ranarum</name>
    <dbReference type="NCBI Taxonomy" id="34480"/>
    <lineage>
        <taxon>Eukaryota</taxon>
        <taxon>Fungi</taxon>
        <taxon>Fungi incertae sedis</taxon>
        <taxon>Zoopagomycota</taxon>
        <taxon>Entomophthoromycotina</taxon>
        <taxon>Basidiobolomycetes</taxon>
        <taxon>Basidiobolales</taxon>
        <taxon>Basidiobolaceae</taxon>
        <taxon>Basidiobolus</taxon>
    </lineage>
</organism>
<accession>A0ABR2WV66</accession>
<dbReference type="EMBL" id="JASJQH010000279">
    <property type="protein sequence ID" value="KAK9765355.1"/>
    <property type="molecule type" value="Genomic_DNA"/>
</dbReference>
<protein>
    <submittedName>
        <fullName evidence="1">Uncharacterized protein</fullName>
    </submittedName>
</protein>
<reference evidence="1 2" key="1">
    <citation type="submission" date="2023-04" db="EMBL/GenBank/DDBJ databases">
        <title>Genome of Basidiobolus ranarum AG-B5.</title>
        <authorList>
            <person name="Stajich J.E."/>
            <person name="Carter-House D."/>
            <person name="Gryganskyi A."/>
        </authorList>
    </citation>
    <scope>NUCLEOTIDE SEQUENCE [LARGE SCALE GENOMIC DNA]</scope>
    <source>
        <strain evidence="1 2">AG-B5</strain>
    </source>
</reference>
<dbReference type="Proteomes" id="UP001479436">
    <property type="component" value="Unassembled WGS sequence"/>
</dbReference>
<evidence type="ECO:0000313" key="1">
    <source>
        <dbReference type="EMBL" id="KAK9765355.1"/>
    </source>
</evidence>
<name>A0ABR2WV66_9FUNG</name>
<proteinExistence type="predicted"/>
<comment type="caution">
    <text evidence="1">The sequence shown here is derived from an EMBL/GenBank/DDBJ whole genome shotgun (WGS) entry which is preliminary data.</text>
</comment>
<keyword evidence="2" id="KW-1185">Reference proteome</keyword>